<dbReference type="GO" id="GO:0016829">
    <property type="term" value="F:lyase activity"/>
    <property type="evidence" value="ECO:0007669"/>
    <property type="project" value="UniProtKB-KW"/>
</dbReference>
<accession>A0A2U2APE8</accession>
<evidence type="ECO:0000256" key="1">
    <source>
        <dbReference type="ARBA" id="ARBA00007896"/>
    </source>
</evidence>
<organism evidence="3 4">
    <name type="scientific">Ignatzschineria indica</name>
    <dbReference type="NCBI Taxonomy" id="472583"/>
    <lineage>
        <taxon>Bacteria</taxon>
        <taxon>Pseudomonadati</taxon>
        <taxon>Pseudomonadota</taxon>
        <taxon>Gammaproteobacteria</taxon>
        <taxon>Cardiobacteriales</taxon>
        <taxon>Ignatzschineriaceae</taxon>
        <taxon>Ignatzschineria</taxon>
    </lineage>
</organism>
<name>A0A2U2APE8_9GAMM</name>
<dbReference type="SUPFAM" id="SSF160920">
    <property type="entry name" value="PSTPO5379-like"/>
    <property type="match status" value="1"/>
</dbReference>
<dbReference type="PANTHER" id="PTHR32022:SF10">
    <property type="entry name" value="D-GLUTAMATE CYCLASE, MITOCHONDRIAL"/>
    <property type="match status" value="1"/>
</dbReference>
<reference evidence="3 4" key="1">
    <citation type="journal article" date="2018" name="Genome Announc.">
        <title>Ignatzschineria cameli sp. nov., isolated from necrotic foot tissue of dromedaries (Camelus dromedarius) and associated maggots (Wohlfahrtia species) in Dubai.</title>
        <authorList>
            <person name="Tsang C.C."/>
            <person name="Tang J.Y."/>
            <person name="Fong J.Y."/>
            <person name="Kinne J."/>
            <person name="Lee H.H."/>
            <person name="Joseph M."/>
            <person name="Jose S."/>
            <person name="Schuster R.K."/>
            <person name="Tang Y."/>
            <person name="Sivakumar S."/>
            <person name="Chen J.H."/>
            <person name="Teng J.L."/>
            <person name="Lau S.K."/>
            <person name="Wernery U."/>
            <person name="Woo P.C."/>
        </authorList>
    </citation>
    <scope>NUCLEOTIDE SEQUENCE [LARGE SCALE GENOMIC DNA]</scope>
    <source>
        <strain evidence="3 4">KCTC 22643</strain>
    </source>
</reference>
<evidence type="ECO:0000256" key="2">
    <source>
        <dbReference type="ARBA" id="ARBA00023239"/>
    </source>
</evidence>
<dbReference type="Proteomes" id="UP000244948">
    <property type="component" value="Unassembled WGS sequence"/>
</dbReference>
<evidence type="ECO:0000313" key="4">
    <source>
        <dbReference type="Proteomes" id="UP000244948"/>
    </source>
</evidence>
<proteinExistence type="inferred from homology"/>
<keyword evidence="2" id="KW-0456">Lyase</keyword>
<dbReference type="Gene3D" id="3.30.2040.10">
    <property type="entry name" value="PSTPO5379-like domain"/>
    <property type="match status" value="1"/>
</dbReference>
<evidence type="ECO:0000313" key="3">
    <source>
        <dbReference type="EMBL" id="PWD85006.1"/>
    </source>
</evidence>
<gene>
    <name evidence="3" type="ORF">DC082_05660</name>
</gene>
<comment type="caution">
    <text evidence="3">The sequence shown here is derived from an EMBL/GenBank/DDBJ whole genome shotgun (WGS) entry which is preliminary data.</text>
</comment>
<dbReference type="InterPro" id="IPR009906">
    <property type="entry name" value="D-Glu_cyclase"/>
</dbReference>
<dbReference type="RefSeq" id="WP_109236089.1">
    <property type="nucleotide sequence ID" value="NZ_BMXZ01000001.1"/>
</dbReference>
<keyword evidence="4" id="KW-1185">Reference proteome</keyword>
<dbReference type="FunFam" id="3.30.2040.10:FF:000001">
    <property type="entry name" value="D-glutamate cyclase, mitochondrial"/>
    <property type="match status" value="1"/>
</dbReference>
<protein>
    <submittedName>
        <fullName evidence="3">DUF1445 domain-containing protein</fullName>
    </submittedName>
</protein>
<dbReference type="Pfam" id="PF07286">
    <property type="entry name" value="D-Glu_cyclase"/>
    <property type="match status" value="1"/>
</dbReference>
<comment type="similarity">
    <text evidence="1">Belongs to the D-glutamate cyclase family.</text>
</comment>
<dbReference type="PANTHER" id="PTHR32022">
    <property type="entry name" value="D-GLUTAMATE CYCLASE, MITOCHONDRIAL"/>
    <property type="match status" value="1"/>
</dbReference>
<sequence>MLDNNYNSEVLQQLLPQKVRELIREGRLREPTAKMATRYTKGTLIVIPKSEAYDFLVYTQRNSKACPVLEVSDAGSKEFRLTAPGSDITRDISRYSIYERGELVGEADSLERYWRPDLVSFLLGCSRSFEAVLQFAGVQLRHVDDGYDIPLFITNIKTIPSGHLSSPLVVSMRPIKRQDLMKTMKITSLLEDIHGAPIHIGDPELIGIKDLRAPDFGAPLLLAEDEVPVFWASSITAKLALIRNRSEFLITQAPGHDFITDILSADLSSLME</sequence>
<dbReference type="InterPro" id="IPR038021">
    <property type="entry name" value="Putative_hydro-lyase"/>
</dbReference>
<dbReference type="Gene3D" id="3.40.1640.10">
    <property type="entry name" value="PSTPO5379-like"/>
    <property type="match status" value="1"/>
</dbReference>
<dbReference type="AlphaFoldDB" id="A0A2U2APE8"/>
<dbReference type="EMBL" id="QEWR01000002">
    <property type="protein sequence ID" value="PWD85006.1"/>
    <property type="molecule type" value="Genomic_DNA"/>
</dbReference>